<name>A0ABD3QXK0_9STRA</name>
<evidence type="ECO:0000313" key="3">
    <source>
        <dbReference type="Proteomes" id="UP001530400"/>
    </source>
</evidence>
<accession>A0ABD3QXK0</accession>
<proteinExistence type="predicted"/>
<evidence type="ECO:0000313" key="2">
    <source>
        <dbReference type="EMBL" id="KAL3804817.1"/>
    </source>
</evidence>
<dbReference type="Pfam" id="PF02338">
    <property type="entry name" value="OTU"/>
    <property type="match status" value="1"/>
</dbReference>
<dbReference type="Gene3D" id="3.90.70.80">
    <property type="match status" value="1"/>
</dbReference>
<protein>
    <recommendedName>
        <fullName evidence="1">OTU domain-containing protein</fullName>
    </recommendedName>
</protein>
<sequence length="227" mass="24849">MLYSEINSSTPSIIRGEDADWFLSGTYYAKPAEEAEPVVVRIRQVPGNGSCLFLSIAAGILYNESSVHGAHQHPIMSQVQDLSRKLRNQAVDRLEYNILHNKQLIIQNNETINASELVALAANQHGITSNEYLHKMRNVRVWGGGPEIVALANELERSIVLMGIDSADSGQISKDAAIYLKVVARFGPNLVGTNPAIYILSANQHFPNVDSNAAESHFLAVFPCSPL</sequence>
<dbReference type="Proteomes" id="UP001530400">
    <property type="component" value="Unassembled WGS sequence"/>
</dbReference>
<dbReference type="CDD" id="cd22744">
    <property type="entry name" value="OTU"/>
    <property type="match status" value="1"/>
</dbReference>
<feature type="domain" description="OTU" evidence="1">
    <location>
        <begin position="40"/>
        <end position="224"/>
    </location>
</feature>
<dbReference type="InterPro" id="IPR003323">
    <property type="entry name" value="OTU_dom"/>
</dbReference>
<organism evidence="2 3">
    <name type="scientific">Cyclotella atomus</name>
    <dbReference type="NCBI Taxonomy" id="382360"/>
    <lineage>
        <taxon>Eukaryota</taxon>
        <taxon>Sar</taxon>
        <taxon>Stramenopiles</taxon>
        <taxon>Ochrophyta</taxon>
        <taxon>Bacillariophyta</taxon>
        <taxon>Coscinodiscophyceae</taxon>
        <taxon>Thalassiosirophycidae</taxon>
        <taxon>Stephanodiscales</taxon>
        <taxon>Stephanodiscaceae</taxon>
        <taxon>Cyclotella</taxon>
    </lineage>
</organism>
<reference evidence="2 3" key="1">
    <citation type="submission" date="2024-10" db="EMBL/GenBank/DDBJ databases">
        <title>Updated reference genomes for cyclostephanoid diatoms.</title>
        <authorList>
            <person name="Roberts W.R."/>
            <person name="Alverson A.J."/>
        </authorList>
    </citation>
    <scope>NUCLEOTIDE SEQUENCE [LARGE SCALE GENOMIC DNA]</scope>
    <source>
        <strain evidence="2 3">AJA010-31</strain>
    </source>
</reference>
<dbReference type="EMBL" id="JALLPJ020000026">
    <property type="protein sequence ID" value="KAL3804817.1"/>
    <property type="molecule type" value="Genomic_DNA"/>
</dbReference>
<dbReference type="InterPro" id="IPR038765">
    <property type="entry name" value="Papain-like_cys_pep_sf"/>
</dbReference>
<dbReference type="SUPFAM" id="SSF54001">
    <property type="entry name" value="Cysteine proteinases"/>
    <property type="match status" value="1"/>
</dbReference>
<keyword evidence="3" id="KW-1185">Reference proteome</keyword>
<dbReference type="AlphaFoldDB" id="A0ABD3QXK0"/>
<dbReference type="PROSITE" id="PS50802">
    <property type="entry name" value="OTU"/>
    <property type="match status" value="1"/>
</dbReference>
<comment type="caution">
    <text evidence="2">The sequence shown here is derived from an EMBL/GenBank/DDBJ whole genome shotgun (WGS) entry which is preliminary data.</text>
</comment>
<evidence type="ECO:0000259" key="1">
    <source>
        <dbReference type="PROSITE" id="PS50802"/>
    </source>
</evidence>
<gene>
    <name evidence="2" type="ORF">ACHAWO_009541</name>
</gene>